<dbReference type="GeneID" id="19236386"/>
<dbReference type="Pfam" id="PF26082">
    <property type="entry name" value="zf-C2H2_AcuF"/>
    <property type="match status" value="1"/>
</dbReference>
<keyword evidence="1" id="KW-0862">Zinc</keyword>
<dbReference type="SMART" id="SM00355">
    <property type="entry name" value="ZnF_C2H2"/>
    <property type="match status" value="3"/>
</dbReference>
<dbReference type="PROSITE" id="PS00028">
    <property type="entry name" value="ZINC_FINGER_C2H2_1"/>
    <property type="match status" value="1"/>
</dbReference>
<dbReference type="Proteomes" id="UP000019373">
    <property type="component" value="Unassembled WGS sequence"/>
</dbReference>
<evidence type="ECO:0000313" key="5">
    <source>
        <dbReference type="Proteomes" id="UP000019373"/>
    </source>
</evidence>
<dbReference type="GO" id="GO:0008270">
    <property type="term" value="F:zinc ion binding"/>
    <property type="evidence" value="ECO:0007669"/>
    <property type="project" value="UniProtKB-KW"/>
</dbReference>
<keyword evidence="1" id="KW-0479">Metal-binding</keyword>
<feature type="domain" description="C2H2-type" evidence="3">
    <location>
        <begin position="441"/>
        <end position="469"/>
    </location>
</feature>
<sequence length="672" mass="75873">MASKNVEVAVAGKQSHLQNWINDQSSNSHPSSHFELGFVTSFYQECCQSLAQIWDASQTQSTVVPKRQLQESITRFVLWGSGWSEGRLDFCLNGSVELRNNVIELLSGLAKALLQICDSHLRQPKPVTQEHVRALIALREQARQFSVPVDSDSEASDSEASDSEASDSEASDSEASDSEASEASDSEGEASDSEVCLSDEEASTAEISVPRLWRRALENIEFHTKCLMDLLPSMEQTYKNVCDPGLRLDDGSGKVSFRVTKAARPYVLQVHDKFRNASISLAERLGEANWQRFMRVRQRMAGGLRANDLEDLHVGARSTCFPASKFHDSGPGSSLRPESSLALTNASHSSFVSNLSEKDGSRARVPATPNEVAEGISFECFICRRILTKIKNRIDWKIHVFADLQPYICTFDSCRSMLVTFPNRKAWSEHELTQHRTHQSWRCRLCATTFTSETSLAEHSQLKHELPQHYCKLLAASSVAKSIDPLPVTDERCPLCLQEGWPSRRKFETHVGRHLEEIALSVLPRDVESDSDQQSDADATSEVSTWSARDDRILEMARTTKLSLAEICEDYLPHKSAVSCQRRTYPYVLEIKQWKIALRLQVPHNGNTANAKHHHPHQAPVHEEETIRISKLDNTRRGKAERQRARTAEEDFRIERKRRRSVQDINRELAER</sequence>
<dbReference type="RefSeq" id="XP_007786811.1">
    <property type="nucleotide sequence ID" value="XM_007788621.1"/>
</dbReference>
<dbReference type="PROSITE" id="PS50157">
    <property type="entry name" value="ZINC_FINGER_C2H2_2"/>
    <property type="match status" value="1"/>
</dbReference>
<accession>U1GEB6</accession>
<evidence type="ECO:0000313" key="4">
    <source>
        <dbReference type="EMBL" id="ERF75962.1"/>
    </source>
</evidence>
<feature type="compositionally biased region" description="Basic and acidic residues" evidence="2">
    <location>
        <begin position="661"/>
        <end position="672"/>
    </location>
</feature>
<keyword evidence="1" id="KW-0863">Zinc-finger</keyword>
<dbReference type="EMBL" id="KE720795">
    <property type="protein sequence ID" value="ERF75962.1"/>
    <property type="molecule type" value="Genomic_DNA"/>
</dbReference>
<name>U1GEB6_ENDPU</name>
<dbReference type="PANTHER" id="PTHR35391:SF7">
    <property type="entry name" value="C2H2-TYPE DOMAIN-CONTAINING PROTEIN"/>
    <property type="match status" value="1"/>
</dbReference>
<dbReference type="PANTHER" id="PTHR35391">
    <property type="entry name" value="C2H2-TYPE DOMAIN-CONTAINING PROTEIN-RELATED"/>
    <property type="match status" value="1"/>
</dbReference>
<dbReference type="OMA" id="CRESIAQ"/>
<dbReference type="eggNOG" id="ENOG502SUJA">
    <property type="taxonomic scope" value="Eukaryota"/>
</dbReference>
<dbReference type="HOGENOM" id="CLU_410486_0_0_1"/>
<feature type="region of interest" description="Disordered" evidence="2">
    <location>
        <begin position="146"/>
        <end position="202"/>
    </location>
</feature>
<dbReference type="OrthoDB" id="6133115at2759"/>
<dbReference type="InterPro" id="IPR058925">
    <property type="entry name" value="zf-C2H2_AcuF"/>
</dbReference>
<keyword evidence="5" id="KW-1185">Reference proteome</keyword>
<feature type="compositionally biased region" description="Basic and acidic residues" evidence="2">
    <location>
        <begin position="620"/>
        <end position="654"/>
    </location>
</feature>
<feature type="compositionally biased region" description="Acidic residues" evidence="2">
    <location>
        <begin position="151"/>
        <end position="202"/>
    </location>
</feature>
<reference evidence="5" key="1">
    <citation type="journal article" date="2014" name="BMC Genomics">
        <title>Genome characteristics reveal the impact of lichenization on lichen-forming fungus Endocarpon pusillum Hedwig (Verrucariales, Ascomycota).</title>
        <authorList>
            <person name="Wang Y.-Y."/>
            <person name="Liu B."/>
            <person name="Zhang X.-Y."/>
            <person name="Zhou Q.-M."/>
            <person name="Zhang T."/>
            <person name="Li H."/>
            <person name="Yu Y.-F."/>
            <person name="Zhang X.-L."/>
            <person name="Hao X.-Y."/>
            <person name="Wang M."/>
            <person name="Wang L."/>
            <person name="Wei J.-C."/>
        </authorList>
    </citation>
    <scope>NUCLEOTIDE SEQUENCE [LARGE SCALE GENOMIC DNA]</scope>
    <source>
        <strain evidence="5">Z07020 / HMAS-L-300199</strain>
    </source>
</reference>
<organism evidence="4 5">
    <name type="scientific">Endocarpon pusillum (strain Z07020 / HMAS-L-300199)</name>
    <name type="common">Lichen-forming fungus</name>
    <dbReference type="NCBI Taxonomy" id="1263415"/>
    <lineage>
        <taxon>Eukaryota</taxon>
        <taxon>Fungi</taxon>
        <taxon>Dikarya</taxon>
        <taxon>Ascomycota</taxon>
        <taxon>Pezizomycotina</taxon>
        <taxon>Eurotiomycetes</taxon>
        <taxon>Chaetothyriomycetidae</taxon>
        <taxon>Verrucariales</taxon>
        <taxon>Verrucariaceae</taxon>
        <taxon>Endocarpon</taxon>
    </lineage>
</organism>
<dbReference type="AlphaFoldDB" id="U1GEB6"/>
<protein>
    <recommendedName>
        <fullName evidence="3">C2H2-type domain-containing protein</fullName>
    </recommendedName>
</protein>
<proteinExistence type="predicted"/>
<gene>
    <name evidence="4" type="ORF">EPUS_01328</name>
</gene>
<feature type="region of interest" description="Disordered" evidence="2">
    <location>
        <begin position="607"/>
        <end position="672"/>
    </location>
</feature>
<evidence type="ECO:0000259" key="3">
    <source>
        <dbReference type="PROSITE" id="PS50157"/>
    </source>
</evidence>
<evidence type="ECO:0000256" key="2">
    <source>
        <dbReference type="SAM" id="MobiDB-lite"/>
    </source>
</evidence>
<dbReference type="InterPro" id="IPR013087">
    <property type="entry name" value="Znf_C2H2_type"/>
</dbReference>
<evidence type="ECO:0000256" key="1">
    <source>
        <dbReference type="PROSITE-ProRule" id="PRU00042"/>
    </source>
</evidence>